<keyword evidence="3" id="KW-0969">Cilium</keyword>
<accession>A0A8X6YQZ4</accession>
<evidence type="ECO:0000313" key="3">
    <source>
        <dbReference type="EMBL" id="GFY75373.1"/>
    </source>
</evidence>
<keyword evidence="2" id="KW-0175">Coiled coil</keyword>
<dbReference type="Proteomes" id="UP000886998">
    <property type="component" value="Unassembled WGS sequence"/>
</dbReference>
<dbReference type="InterPro" id="IPR052993">
    <property type="entry name" value="CFA-57"/>
</dbReference>
<dbReference type="InterPro" id="IPR001680">
    <property type="entry name" value="WD40_rpt"/>
</dbReference>
<dbReference type="Gene3D" id="2.130.10.10">
    <property type="entry name" value="YVTN repeat-like/Quinoprotein amine dehydrogenase"/>
    <property type="match status" value="1"/>
</dbReference>
<dbReference type="InterPro" id="IPR015943">
    <property type="entry name" value="WD40/YVTN_repeat-like_dom_sf"/>
</dbReference>
<proteinExistence type="predicted"/>
<gene>
    <name evidence="3" type="primary">CFAP57</name>
    <name evidence="3" type="ORF">TNIN_73981</name>
</gene>
<dbReference type="PANTHER" id="PTHR32215:SF0">
    <property type="entry name" value="CILIA- AND FLAGELLA-ASSOCIATED PROTEIN 57"/>
    <property type="match status" value="1"/>
</dbReference>
<evidence type="ECO:0000256" key="2">
    <source>
        <dbReference type="SAM" id="Coils"/>
    </source>
</evidence>
<organism evidence="3 4">
    <name type="scientific">Trichonephila inaurata madagascariensis</name>
    <dbReference type="NCBI Taxonomy" id="2747483"/>
    <lineage>
        <taxon>Eukaryota</taxon>
        <taxon>Metazoa</taxon>
        <taxon>Ecdysozoa</taxon>
        <taxon>Arthropoda</taxon>
        <taxon>Chelicerata</taxon>
        <taxon>Arachnida</taxon>
        <taxon>Araneae</taxon>
        <taxon>Araneomorphae</taxon>
        <taxon>Entelegynae</taxon>
        <taxon>Araneoidea</taxon>
        <taxon>Nephilidae</taxon>
        <taxon>Trichonephila</taxon>
        <taxon>Trichonephila inaurata</taxon>
    </lineage>
</organism>
<feature type="repeat" description="WD" evidence="1">
    <location>
        <begin position="33"/>
        <end position="65"/>
    </location>
</feature>
<keyword evidence="4" id="KW-1185">Reference proteome</keyword>
<dbReference type="SUPFAM" id="SSF50978">
    <property type="entry name" value="WD40 repeat-like"/>
    <property type="match status" value="1"/>
</dbReference>
<keyword evidence="3" id="KW-0282">Flagellum</keyword>
<protein>
    <submittedName>
        <fullName evidence="3">Cilia-and flagella-associated protein 57</fullName>
    </submittedName>
</protein>
<dbReference type="InterPro" id="IPR036322">
    <property type="entry name" value="WD40_repeat_dom_sf"/>
</dbReference>
<reference evidence="3" key="1">
    <citation type="submission" date="2020-08" db="EMBL/GenBank/DDBJ databases">
        <title>Multicomponent nature underlies the extraordinary mechanical properties of spider dragline silk.</title>
        <authorList>
            <person name="Kono N."/>
            <person name="Nakamura H."/>
            <person name="Mori M."/>
            <person name="Yoshida Y."/>
            <person name="Ohtoshi R."/>
            <person name="Malay A.D."/>
            <person name="Moran D.A.P."/>
            <person name="Tomita M."/>
            <person name="Numata K."/>
            <person name="Arakawa K."/>
        </authorList>
    </citation>
    <scope>NUCLEOTIDE SEQUENCE</scope>
</reference>
<dbReference type="OrthoDB" id="10251741at2759"/>
<dbReference type="PANTHER" id="PTHR32215">
    <property type="entry name" value="CILIA- AND FLAGELLA-ASSOCIATED PROTEIN 57"/>
    <property type="match status" value="1"/>
</dbReference>
<feature type="coiled-coil region" evidence="2">
    <location>
        <begin position="164"/>
        <end position="330"/>
    </location>
</feature>
<keyword evidence="3" id="KW-0966">Cell projection</keyword>
<dbReference type="PROSITE" id="PS50082">
    <property type="entry name" value="WD_REPEATS_2"/>
    <property type="match status" value="1"/>
</dbReference>
<feature type="coiled-coil region" evidence="2">
    <location>
        <begin position="391"/>
        <end position="418"/>
    </location>
</feature>
<evidence type="ECO:0000313" key="4">
    <source>
        <dbReference type="Proteomes" id="UP000886998"/>
    </source>
</evidence>
<name>A0A8X6YQZ4_9ARAC</name>
<dbReference type="EMBL" id="BMAV01021343">
    <property type="protein sequence ID" value="GFY75373.1"/>
    <property type="molecule type" value="Genomic_DNA"/>
</dbReference>
<feature type="coiled-coil region" evidence="2">
    <location>
        <begin position="556"/>
        <end position="623"/>
    </location>
</feature>
<keyword evidence="1" id="KW-0853">WD repeat</keyword>
<evidence type="ECO:0000256" key="1">
    <source>
        <dbReference type="PROSITE-ProRule" id="PRU00221"/>
    </source>
</evidence>
<comment type="caution">
    <text evidence="3">The sequence shown here is derived from an EMBL/GenBank/DDBJ whole genome shotgun (WGS) entry which is preliminary data.</text>
</comment>
<dbReference type="AlphaFoldDB" id="A0A8X6YQZ4"/>
<sequence length="648" mass="76593">MVAFSPGGHVIAFTENGDIHLHYSVGFKRLVSFKKHNGKVQNLLWRHDNSLLSSDDDGTIYEWDIPLKKASWKLSLPKVNHLALASPSKDLSDDLYIASSDNKIRRIKNGTVTADYSLNNVKITTLLAMDDLLLAGSETGKIMGFLLTLRATTFEVRFHVGSIRHKLEDEIRVLKSEFEKKRLNNINVIKKEEEKNEKYFEKKLADEEVCLQQAKEERERSLQEFERSLAQLKIETEDVVKEFNTKYCRHQDKFQELEDILNHERAVLEMTKNEREDYIRQATDARLRSGFDAVCDLRNEMEKKNYMPELDRINAEFNYEKERNRSIEEEFRKKHDTFRQLDDIAKELKIRLDQKLGDIFRIETVLDTKTDFCNKLQLEALELTVEGDHKIKECQSELENKENELAEVSQNLQKIKDSHKELSTILKIKKREEIVLNERLKSTEKSVTENARKVMAAEIYLERYRLEFVSTTSECPSASALRWAMLRLYEKRVAKTRIKEETLFFDMDPVIRFHNQRDHYQSLINTIRNRTAQIKNTFRENFVKLAKENSDWTAFAEAIRADIRSKKERIRHLEEGLGLKKEEFSRNPTETQRRLLQTYENLRHLEEEEHRQIEQRMTLIEEQQKEVQRLHGLLTVEEKGKIVRKMRL</sequence>